<evidence type="ECO:0000313" key="3">
    <source>
        <dbReference type="Proteomes" id="UP000761534"/>
    </source>
</evidence>
<dbReference type="AlphaFoldDB" id="A0A642V4U4"/>
<feature type="compositionally biased region" description="Polar residues" evidence="1">
    <location>
        <begin position="134"/>
        <end position="149"/>
    </location>
</feature>
<sequence length="213" mass="23811">MVDPTASAKLGRLTKAQLIEALTSLMSQADLDEKELLELADDSTPSAASLLCSIHKGTLRLDDDQAIEYLIQAMPSLYMAYNVSHDYSINGSFQKTFDNCHASVRRILDANYLSKQRENGTPFTKGKNNVKFAGSSQNRRVTAAPQPSDTEPELYLDLGESSFEERDDHFKDQLRRVTAPSSDELDWDEYLQTLSSEQLAKTLSANGYEMTEE</sequence>
<keyword evidence="3" id="KW-1185">Reference proteome</keyword>
<gene>
    <name evidence="2" type="ORF">TRICI_003097</name>
</gene>
<evidence type="ECO:0000256" key="1">
    <source>
        <dbReference type="SAM" id="MobiDB-lite"/>
    </source>
</evidence>
<evidence type="ECO:0000313" key="2">
    <source>
        <dbReference type="EMBL" id="KAA8913815.1"/>
    </source>
</evidence>
<protein>
    <submittedName>
        <fullName evidence="2">Uncharacterized protein</fullName>
    </submittedName>
</protein>
<comment type="caution">
    <text evidence="2">The sequence shown here is derived from an EMBL/GenBank/DDBJ whole genome shotgun (WGS) entry which is preliminary data.</text>
</comment>
<reference evidence="2" key="1">
    <citation type="journal article" date="2019" name="G3 (Bethesda)">
        <title>Genome Assemblies of Two Rare Opportunistic Yeast Pathogens: Diutina rugosa (syn. Candida rugosa) and Trichomonascus ciferrii (syn. Candida ciferrii).</title>
        <authorList>
            <person name="Mixao V."/>
            <person name="Saus E."/>
            <person name="Hansen A.P."/>
            <person name="Lass-Florl C."/>
            <person name="Gabaldon T."/>
        </authorList>
    </citation>
    <scope>NUCLEOTIDE SEQUENCE</scope>
    <source>
        <strain evidence="2">CBS 4856</strain>
    </source>
</reference>
<feature type="non-terminal residue" evidence="2">
    <location>
        <position position="1"/>
    </location>
</feature>
<organism evidence="2 3">
    <name type="scientific">Trichomonascus ciferrii</name>
    <dbReference type="NCBI Taxonomy" id="44093"/>
    <lineage>
        <taxon>Eukaryota</taxon>
        <taxon>Fungi</taxon>
        <taxon>Dikarya</taxon>
        <taxon>Ascomycota</taxon>
        <taxon>Saccharomycotina</taxon>
        <taxon>Dipodascomycetes</taxon>
        <taxon>Dipodascales</taxon>
        <taxon>Trichomonascaceae</taxon>
        <taxon>Trichomonascus</taxon>
        <taxon>Trichomonascus ciferrii complex</taxon>
    </lineage>
</organism>
<dbReference type="EMBL" id="SWFS01000218">
    <property type="protein sequence ID" value="KAA8913815.1"/>
    <property type="molecule type" value="Genomic_DNA"/>
</dbReference>
<accession>A0A642V4U4</accession>
<dbReference type="Proteomes" id="UP000761534">
    <property type="component" value="Unassembled WGS sequence"/>
</dbReference>
<proteinExistence type="predicted"/>
<feature type="region of interest" description="Disordered" evidence="1">
    <location>
        <begin position="118"/>
        <end position="152"/>
    </location>
</feature>
<dbReference type="VEuPathDB" id="FungiDB:TRICI_003097"/>
<name>A0A642V4U4_9ASCO</name>